<evidence type="ECO:0000313" key="2">
    <source>
        <dbReference type="Proteomes" id="UP001589627"/>
    </source>
</evidence>
<proteinExistence type="predicted"/>
<name>A0ABV5Z2V7_9ACTN</name>
<feature type="non-terminal residue" evidence="1">
    <location>
        <position position="130"/>
    </location>
</feature>
<reference evidence="1 2" key="1">
    <citation type="submission" date="2024-09" db="EMBL/GenBank/DDBJ databases">
        <authorList>
            <person name="Sun Q."/>
            <person name="Mori K."/>
        </authorList>
    </citation>
    <scope>NUCLEOTIDE SEQUENCE [LARGE SCALE GENOMIC DNA]</scope>
    <source>
        <strain evidence="1 2">TBRC 0563</strain>
    </source>
</reference>
<accession>A0ABV5Z2V7</accession>
<dbReference type="Proteomes" id="UP001589627">
    <property type="component" value="Unassembled WGS sequence"/>
</dbReference>
<comment type="caution">
    <text evidence="1">The sequence shown here is derived from an EMBL/GenBank/DDBJ whole genome shotgun (WGS) entry which is preliminary data.</text>
</comment>
<keyword evidence="2" id="KW-1185">Reference proteome</keyword>
<dbReference type="EMBL" id="JBHLZP010001203">
    <property type="protein sequence ID" value="MFB9840619.1"/>
    <property type="molecule type" value="Genomic_DNA"/>
</dbReference>
<dbReference type="RefSeq" id="WP_378213848.1">
    <property type="nucleotide sequence ID" value="NZ_JBHLZP010001203.1"/>
</dbReference>
<sequence length="130" mass="13337">MAAEVGGHARVVADNNVGEARDRFKSFADALQGGGEEGGLVWLAQACDGLAVGVDNVVAQKNAGRLQWTLTFEFLLVMWAVAALWSAVTAGGSVEAATVASRAAGLGLKRFLWQVAKAAVMGGVFAGGMD</sequence>
<gene>
    <name evidence="1" type="ORF">ACFFNX_51610</name>
</gene>
<organism evidence="1 2">
    <name type="scientific">Actinoallomurus acaciae</name>
    <dbReference type="NCBI Taxonomy" id="502577"/>
    <lineage>
        <taxon>Bacteria</taxon>
        <taxon>Bacillati</taxon>
        <taxon>Actinomycetota</taxon>
        <taxon>Actinomycetes</taxon>
        <taxon>Streptosporangiales</taxon>
        <taxon>Thermomonosporaceae</taxon>
        <taxon>Actinoallomurus</taxon>
    </lineage>
</organism>
<protein>
    <submittedName>
        <fullName evidence="1">Uncharacterized protein</fullName>
    </submittedName>
</protein>
<evidence type="ECO:0000313" key="1">
    <source>
        <dbReference type="EMBL" id="MFB9840619.1"/>
    </source>
</evidence>